<dbReference type="AlphaFoldDB" id="A0A368GMV5"/>
<name>A0A368GMV5_ANCCA</name>
<keyword evidence="1" id="KW-0732">Signal</keyword>
<accession>A0A368GMV5</accession>
<evidence type="ECO:0000313" key="2">
    <source>
        <dbReference type="EMBL" id="RCN44619.1"/>
    </source>
</evidence>
<evidence type="ECO:0000256" key="1">
    <source>
        <dbReference type="SAM" id="SignalP"/>
    </source>
</evidence>
<comment type="caution">
    <text evidence="2">The sequence shown here is derived from an EMBL/GenBank/DDBJ whole genome shotgun (WGS) entry which is preliminary data.</text>
</comment>
<dbReference type="STRING" id="29170.A0A368GMV5"/>
<feature type="chain" id="PRO_5017002137" description="Secreted protein" evidence="1">
    <location>
        <begin position="24"/>
        <end position="102"/>
    </location>
</feature>
<dbReference type="OrthoDB" id="5771769at2759"/>
<sequence length="102" mass="11212">MTSRLGNILLLLPPLTMLSSVVGLNAQFARMFGGSLDPLHVELFAYSISEVIRSLSREGMQEIPACTEPTRPAPVCCLPVGGKFDALVEIETQNRQLWNIIK</sequence>
<reference evidence="2 3" key="1">
    <citation type="submission" date="2014-10" db="EMBL/GenBank/DDBJ databases">
        <title>Draft genome of the hookworm Ancylostoma caninum.</title>
        <authorList>
            <person name="Mitreva M."/>
        </authorList>
    </citation>
    <scope>NUCLEOTIDE SEQUENCE [LARGE SCALE GENOMIC DNA]</scope>
    <source>
        <strain evidence="2 3">Baltimore</strain>
    </source>
</reference>
<proteinExistence type="predicted"/>
<dbReference type="Proteomes" id="UP000252519">
    <property type="component" value="Unassembled WGS sequence"/>
</dbReference>
<evidence type="ECO:0008006" key="4">
    <source>
        <dbReference type="Google" id="ProtNLM"/>
    </source>
</evidence>
<protein>
    <recommendedName>
        <fullName evidence="4">Secreted protein</fullName>
    </recommendedName>
</protein>
<dbReference type="EMBL" id="JOJR01000124">
    <property type="protein sequence ID" value="RCN44619.1"/>
    <property type="molecule type" value="Genomic_DNA"/>
</dbReference>
<keyword evidence="3" id="KW-1185">Reference proteome</keyword>
<evidence type="ECO:0000313" key="3">
    <source>
        <dbReference type="Proteomes" id="UP000252519"/>
    </source>
</evidence>
<gene>
    <name evidence="2" type="ORF">ANCCAN_09369</name>
</gene>
<feature type="signal peptide" evidence="1">
    <location>
        <begin position="1"/>
        <end position="23"/>
    </location>
</feature>
<organism evidence="2 3">
    <name type="scientific">Ancylostoma caninum</name>
    <name type="common">Dog hookworm</name>
    <dbReference type="NCBI Taxonomy" id="29170"/>
    <lineage>
        <taxon>Eukaryota</taxon>
        <taxon>Metazoa</taxon>
        <taxon>Ecdysozoa</taxon>
        <taxon>Nematoda</taxon>
        <taxon>Chromadorea</taxon>
        <taxon>Rhabditida</taxon>
        <taxon>Rhabditina</taxon>
        <taxon>Rhabditomorpha</taxon>
        <taxon>Strongyloidea</taxon>
        <taxon>Ancylostomatidae</taxon>
        <taxon>Ancylostomatinae</taxon>
        <taxon>Ancylostoma</taxon>
    </lineage>
</organism>